<dbReference type="InterPro" id="IPR013783">
    <property type="entry name" value="Ig-like_fold"/>
</dbReference>
<evidence type="ECO:0000313" key="3">
    <source>
        <dbReference type="EMBL" id="ABG60948.1"/>
    </source>
</evidence>
<dbReference type="InterPro" id="IPR035986">
    <property type="entry name" value="PKD_dom_sf"/>
</dbReference>
<dbReference type="Pfam" id="PF13585">
    <property type="entry name" value="CHU_C"/>
    <property type="match status" value="1"/>
</dbReference>
<dbReference type="Gene3D" id="2.60.40.10">
    <property type="entry name" value="Immunoglobulins"/>
    <property type="match status" value="2"/>
</dbReference>
<dbReference type="AlphaFoldDB" id="A0A6N4SWE5"/>
<reference evidence="3 4" key="1">
    <citation type="journal article" date="2007" name="Appl. Environ. Microbiol.">
        <title>Genome sequence of the cellulolytic gliding bacterium Cytophaga hutchinsonii.</title>
        <authorList>
            <person name="Xie G."/>
            <person name="Bruce D.C."/>
            <person name="Challacombe J.F."/>
            <person name="Chertkov O."/>
            <person name="Detter J.C."/>
            <person name="Gilna P."/>
            <person name="Han C.S."/>
            <person name="Lucas S."/>
            <person name="Misra M."/>
            <person name="Myers G.L."/>
            <person name="Richardson P."/>
            <person name="Tapia R."/>
            <person name="Thayer N."/>
            <person name="Thompson L.S."/>
            <person name="Brettin T.S."/>
            <person name="Henrissat B."/>
            <person name="Wilson D.B."/>
            <person name="McBride M.J."/>
        </authorList>
    </citation>
    <scope>NUCLEOTIDE SEQUENCE [LARGE SCALE GENOMIC DNA]</scope>
    <source>
        <strain evidence="4">ATCC 33406 / DSM 1761 / CIP 103989 / NBRC 15051 / NCIMB 9469 / D465</strain>
    </source>
</reference>
<dbReference type="InterPro" id="IPR000601">
    <property type="entry name" value="PKD_dom"/>
</dbReference>
<evidence type="ECO:0000259" key="2">
    <source>
        <dbReference type="PROSITE" id="PS50093"/>
    </source>
</evidence>
<feature type="domain" description="PKD" evidence="2">
    <location>
        <begin position="981"/>
        <end position="1012"/>
    </location>
</feature>
<dbReference type="Proteomes" id="UP000001822">
    <property type="component" value="Chromosome"/>
</dbReference>
<proteinExistence type="predicted"/>
<dbReference type="Pfam" id="PF18911">
    <property type="entry name" value="PKD_4"/>
    <property type="match status" value="2"/>
</dbReference>
<feature type="domain" description="PKD" evidence="2">
    <location>
        <begin position="806"/>
        <end position="853"/>
    </location>
</feature>
<dbReference type="CDD" id="cd00146">
    <property type="entry name" value="PKD"/>
    <property type="match status" value="1"/>
</dbReference>
<dbReference type="RefSeq" id="WP_011587053.1">
    <property type="nucleotide sequence ID" value="NC_008255.1"/>
</dbReference>
<dbReference type="EMBL" id="CP000383">
    <property type="protein sequence ID" value="ABG60948.1"/>
    <property type="molecule type" value="Genomic_DNA"/>
</dbReference>
<feature type="compositionally biased region" description="Polar residues" evidence="1">
    <location>
        <begin position="82"/>
        <end position="93"/>
    </location>
</feature>
<organism evidence="3 4">
    <name type="scientific">Cytophaga hutchinsonii (strain ATCC 33406 / DSM 1761 / CIP 103989 / NBRC 15051 / NCIMB 9469 / D465)</name>
    <dbReference type="NCBI Taxonomy" id="269798"/>
    <lineage>
        <taxon>Bacteria</taxon>
        <taxon>Pseudomonadati</taxon>
        <taxon>Bacteroidota</taxon>
        <taxon>Cytophagia</taxon>
        <taxon>Cytophagales</taxon>
        <taxon>Cytophagaceae</taxon>
        <taxon>Cytophaga</taxon>
    </lineage>
</organism>
<dbReference type="PANTHER" id="PTHR35580:SF1">
    <property type="entry name" value="PHYTASE-LIKE DOMAIN-CONTAINING PROTEIN"/>
    <property type="match status" value="1"/>
</dbReference>
<evidence type="ECO:0000313" key="4">
    <source>
        <dbReference type="Proteomes" id="UP000001822"/>
    </source>
</evidence>
<sequence>MNSNRTYLFQLVFFLFVSLPAYSQFVPEKIKGGLFIENKGQWEENVLYRSEIPSGQLYIEKNRFLFNFYDRESLASHHSHGHSNPSANTSSQRSGGGDILKPGPVKAHAYEVAFLGCNPISSTDGIDPTTYNYNYFKGNDKSKWGGNAHAYGKTILNDIYPKTSLVCFGQETGFKYEFHLKPGANPALIQLKYNGVDSVYLKNGELIIETSVTDFYEQKPFAYQEIDGSNVAVPCEFRLNDNVLSFVFPKGYNKRYPLVIDPQLIFSTYSGSYVDNWGNSATYDDDGNTYMVGIAFGFGYPVTTGAYQVNFVGNDLYDVDIAIMKFGPLGELRYATYLGGIETEMPSSCIVNSKKELVLFGFTSSGGSYGKAFPTTTGAYDETFHYGDYSMPFGPYEPIFFDEGSDLFISILSEDGSNLKHSTLIGGSSNDGFSSEYEPITRNYGDQLRGEIFCDELDNVYIVTKTYSPDIINTSVPGYDKTFNGIMDAYVCKLTGDLSTMLWNTFIGGAGYDVGYSIRVTTDKTVYITGGTTSTDLPGTASGIKTTLAAGDIDGFVAHISADGTSLLHATYVGTESYDQCFFIQLDALENIYILGQSLGDYPMSQGVYGKAKTGQFIQKLNPTLSQSLLSTTFGYTEHQVSIVPTAFLVNSCDNILISGWGGNTNINPWYPRPQRPNTNPNQYLGGTTNNLQTSPDALYKTTDGSDFYLLVLEKECKSLLYATFYGGVDEDDHVDGGTSRFDKNGIVYQSVCGSCGGTSRFPTSDNAVSKINRSDNCNNACFKYDLSSLRADFIMDPLIGCGPTTVTLTNTSTGGVAFEWDLGDGTKINGPGPVTHTYPTPGTYHIKLIATDLTTCIGKDTATKTLNVFAIPGIGITLSDTTICPGDTISILKNCNPYYTYNWAPSIEMINPAVCDAQFFPSITRDYYLTVIDTSTCVYTDTLTIHVPTLIPGINWENMTHCYGKPTIGFSNPSKGRLKYLWDLGDGTTTTVQSPVHEYAKGGKYIIKVKVYANDTCFIESTIPLVLDDIQIPNLFTPNDDGKNDCFEIKGLYPNWKVEVYNPWSKAIFKTDSYNNEFCGEGLSSSVYYYLVCPPYGKCCKSWVQIIIDK</sequence>
<dbReference type="PANTHER" id="PTHR35580">
    <property type="entry name" value="CELL SURFACE GLYCOPROTEIN (S-LAYER PROTEIN)-LIKE PROTEIN"/>
    <property type="match status" value="1"/>
</dbReference>
<dbReference type="Pfam" id="PF25778">
    <property type="entry name" value="DUF7948"/>
    <property type="match status" value="1"/>
</dbReference>
<name>A0A6N4SWE5_CYTH3</name>
<dbReference type="InterPro" id="IPR057708">
    <property type="entry name" value="DUF7948"/>
</dbReference>
<dbReference type="SUPFAM" id="SSF49299">
    <property type="entry name" value="PKD domain"/>
    <property type="match status" value="2"/>
</dbReference>
<gene>
    <name evidence="3" type="ordered locus">CHU_3715</name>
</gene>
<accession>A0A6N4SWE5</accession>
<dbReference type="SMART" id="SM00089">
    <property type="entry name" value="PKD"/>
    <property type="match status" value="2"/>
</dbReference>
<dbReference type="InterPro" id="IPR052918">
    <property type="entry name" value="Motility_Chemotaxis_Reg"/>
</dbReference>
<keyword evidence="4" id="KW-1185">Reference proteome</keyword>
<dbReference type="KEGG" id="chu:CHU_3715"/>
<dbReference type="InterPro" id="IPR022409">
    <property type="entry name" value="PKD/Chitinase_dom"/>
</dbReference>
<protein>
    <recommendedName>
        <fullName evidence="2">PKD domain-containing protein</fullName>
    </recommendedName>
</protein>
<evidence type="ECO:0000256" key="1">
    <source>
        <dbReference type="SAM" id="MobiDB-lite"/>
    </source>
</evidence>
<dbReference type="PROSITE" id="PS50093">
    <property type="entry name" value="PKD"/>
    <property type="match status" value="2"/>
</dbReference>
<feature type="region of interest" description="Disordered" evidence="1">
    <location>
        <begin position="77"/>
        <end position="98"/>
    </location>
</feature>
<dbReference type="OrthoDB" id="1652165at2"/>